<dbReference type="PANTHER" id="PTHR43301">
    <property type="entry name" value="ARABINAN ENDO-1,5-ALPHA-L-ARABINOSIDASE"/>
    <property type="match status" value="1"/>
</dbReference>
<organism evidence="1 2">
    <name type="scientific">Actinoalloteichus hoggarensis</name>
    <dbReference type="NCBI Taxonomy" id="1470176"/>
    <lineage>
        <taxon>Bacteria</taxon>
        <taxon>Bacillati</taxon>
        <taxon>Actinomycetota</taxon>
        <taxon>Actinomycetes</taxon>
        <taxon>Pseudonocardiales</taxon>
        <taxon>Pseudonocardiaceae</taxon>
        <taxon>Actinoalloteichus</taxon>
    </lineage>
</organism>
<dbReference type="PANTHER" id="PTHR43301:SF3">
    <property type="entry name" value="ARABINAN ENDO-1,5-ALPHA-L-ARABINOSIDASE A-RELATED"/>
    <property type="match status" value="1"/>
</dbReference>
<accession>A0A221W3K0</accession>
<dbReference type="Gene3D" id="2.115.10.20">
    <property type="entry name" value="Glycosyl hydrolase domain, family 43"/>
    <property type="match status" value="1"/>
</dbReference>
<protein>
    <submittedName>
        <fullName evidence="1">Glycosyl hydrolases family 43</fullName>
    </submittedName>
</protein>
<keyword evidence="2" id="KW-1185">Reference proteome</keyword>
<evidence type="ECO:0000313" key="2">
    <source>
        <dbReference type="Proteomes" id="UP000204221"/>
    </source>
</evidence>
<name>A0A221W3K0_9PSEU</name>
<dbReference type="Proteomes" id="UP000204221">
    <property type="component" value="Chromosome"/>
</dbReference>
<dbReference type="PROSITE" id="PS51318">
    <property type="entry name" value="TAT"/>
    <property type="match status" value="1"/>
</dbReference>
<dbReference type="CDD" id="cd08983">
    <property type="entry name" value="GH43_Bt3655-like"/>
    <property type="match status" value="1"/>
</dbReference>
<sequence>MSGSSATTRRTRRGRGAAVAAAAVLATGTGVLAPAAPATTATEEPYAGYVFVYFTGEDTADGEQVYLAASRGDDPLAFDELGGGRPVLTSGLGEQGVRDPFLIRSPAGDRFFLIATDLRIHADGDWDRAQRHGSRSIMIWESEDLVTWSDQRMVEVSPPTAGNTWAPEAIWDPVREVYFVFWASKLYSVDDPDHVGDSHHRMLYATTRDFVEFSEPAVWVDPGHSVIDSTLIEHHGTYYRFTKDERDASAGSPCGEYLVAERAQDLLDPAWELVAECIGRPTPDGPGIERGEGPTVFKSNTEDRWYLFIDEFGGRGYVPFETTDLAEGRWTMSSGYELPASPRHGTVLPITRTEHDRLTEALSAAALR</sequence>
<reference evidence="1 2" key="1">
    <citation type="submission" date="2017-07" db="EMBL/GenBank/DDBJ databases">
        <title>Complete genome sequence of Actinoalloteichus hoggarensis DSM 45943, type strain of Actinoalloteichus hoggarensis.</title>
        <authorList>
            <person name="Ruckert C."/>
            <person name="Nouioui I."/>
            <person name="Willmese J."/>
            <person name="van Wezel G."/>
            <person name="Klenk H.-P."/>
            <person name="Kalinowski J."/>
            <person name="Zotchev S.B."/>
        </authorList>
    </citation>
    <scope>NUCLEOTIDE SEQUENCE [LARGE SCALE GENOMIC DNA]</scope>
    <source>
        <strain evidence="1 2">DSM 45943</strain>
    </source>
</reference>
<dbReference type="RefSeq" id="WP_157736803.1">
    <property type="nucleotide sequence ID" value="NZ_CP022521.1"/>
</dbReference>
<evidence type="ECO:0000313" key="1">
    <source>
        <dbReference type="EMBL" id="ASO20334.1"/>
    </source>
</evidence>
<dbReference type="InterPro" id="IPR023296">
    <property type="entry name" value="Glyco_hydro_beta-prop_sf"/>
</dbReference>
<dbReference type="AlphaFoldDB" id="A0A221W3K0"/>
<dbReference type="InterPro" id="IPR006311">
    <property type="entry name" value="TAT_signal"/>
</dbReference>
<proteinExistence type="predicted"/>
<dbReference type="OrthoDB" id="9758923at2"/>
<keyword evidence="1" id="KW-0378">Hydrolase</keyword>
<gene>
    <name evidence="1" type="ORF">AHOG_13455</name>
</gene>
<dbReference type="KEGG" id="ahg:AHOG_13455"/>
<dbReference type="GO" id="GO:0016787">
    <property type="term" value="F:hydrolase activity"/>
    <property type="evidence" value="ECO:0007669"/>
    <property type="project" value="UniProtKB-KW"/>
</dbReference>
<dbReference type="InterPro" id="IPR050727">
    <property type="entry name" value="GH43_arabinanases"/>
</dbReference>
<dbReference type="SUPFAM" id="SSF75005">
    <property type="entry name" value="Arabinanase/levansucrase/invertase"/>
    <property type="match status" value="1"/>
</dbReference>
<dbReference type="EMBL" id="CP022521">
    <property type="protein sequence ID" value="ASO20334.1"/>
    <property type="molecule type" value="Genomic_DNA"/>
</dbReference>